<keyword evidence="4" id="KW-1185">Reference proteome</keyword>
<proteinExistence type="predicted"/>
<evidence type="ECO:0000313" key="3">
    <source>
        <dbReference type="EMBL" id="SNT18924.1"/>
    </source>
</evidence>
<dbReference type="GO" id="GO:0004386">
    <property type="term" value="F:helicase activity"/>
    <property type="evidence" value="ECO:0007669"/>
    <property type="project" value="UniProtKB-KW"/>
</dbReference>
<evidence type="ECO:0000313" key="4">
    <source>
        <dbReference type="Proteomes" id="UP000198280"/>
    </source>
</evidence>
<dbReference type="Pfam" id="PF13625">
    <property type="entry name" value="Helicase_C_3"/>
    <property type="match status" value="1"/>
</dbReference>
<keyword evidence="3" id="KW-0547">Nucleotide-binding</keyword>
<keyword evidence="3" id="KW-0067">ATP-binding</keyword>
<keyword evidence="3" id="KW-0347">Helicase</keyword>
<keyword evidence="3" id="KW-0378">Hydrolase</keyword>
<reference evidence="3 4" key="1">
    <citation type="submission" date="2017-06" db="EMBL/GenBank/DDBJ databases">
        <authorList>
            <person name="Kim H.J."/>
            <person name="Triplett B.A."/>
        </authorList>
    </citation>
    <scope>NUCLEOTIDE SEQUENCE [LARGE SCALE GENOMIC DNA]</scope>
    <source>
        <strain evidence="3 4">CGMCC 4.1858</strain>
    </source>
</reference>
<organism evidence="3 4">
    <name type="scientific">Actinacidiphila glaucinigra</name>
    <dbReference type="NCBI Taxonomy" id="235986"/>
    <lineage>
        <taxon>Bacteria</taxon>
        <taxon>Bacillati</taxon>
        <taxon>Actinomycetota</taxon>
        <taxon>Actinomycetes</taxon>
        <taxon>Kitasatosporales</taxon>
        <taxon>Streptomycetaceae</taxon>
        <taxon>Actinacidiphila</taxon>
    </lineage>
</organism>
<evidence type="ECO:0000256" key="1">
    <source>
        <dbReference type="SAM" id="MobiDB-lite"/>
    </source>
</evidence>
<evidence type="ECO:0000259" key="2">
    <source>
        <dbReference type="Pfam" id="PF13625"/>
    </source>
</evidence>
<dbReference type="Proteomes" id="UP000198280">
    <property type="component" value="Unassembled WGS sequence"/>
</dbReference>
<dbReference type="RefSeq" id="WP_089226489.1">
    <property type="nucleotide sequence ID" value="NZ_FZOF01000016.1"/>
</dbReference>
<sequence length="811" mass="86295">MHARTALEKWLAGLTAERLTVLLEERELPRAAGYTPLTTLRQLAEHLLTDDSVDRAVAAGTGGDAQLLACVAARALKTHGPVPATEQQTYAWRPAPPPVDPYTRLVPEAEVLDWLEQGGTSRESTVRALERLRDRALLLPAPRGQLALPPMLHTWAARMDGYGRPADLLLTQAYNAPEIKRIAAALGIEQRTRADAQTAIRNVLQDPGRVRELVATAPPASHELLAHMLQGQPLLRTHCFVSRHGGYAGPDSKYTFREGGSGDEGTDWLAEHGMVVPVGTDLVELPYEVGHALRGEQPAPAPSLDPEPLTCVAPLPRDWAGRGAVAAGAAAWRAELVLRELAAHPVAVRKAGGIAVRDTRRLAKAAGTSEEHTRLWLDLAVNAGLAAPRTEKEEPAARGRGRRRPTAPPQPARLLPSERYDAWAAATPAGKLLPLVAAWAVVPEVFTYWPEEDETPVALISPQDPYAVPLRHGVLEALATLRDGHGLTAGDDGQGELLESAVWFRPALMAPYEDEDLEGRLDAILAEAELLGLVAHGALTEVGRAVVGLLGAGAARHYPAVPGADADPAAGGADRLGEGLAERPALAKAVAALREALRSMLPAPSTTVRFQADSTATVTGTPAPDLAALLSAVGDIESEGHAVVWRITPASLRRAFDAGWDADEILERLAAVRRPGTELPQPLTYTVKDVARSHGRLRVVRSACCIRSEDTALIAEVAQARGLAKLGLRKIAPTVLISTAPPAETLAALRAAGYAPALEAETGTTVLERVPEERSRPMVPTLDQAHPQYGEPVRGIPSSARELAAQLVAGR</sequence>
<accession>A0A239KP17</accession>
<name>A0A239KP17_9ACTN</name>
<dbReference type="AlphaFoldDB" id="A0A239KP17"/>
<feature type="domain" description="Helicase XPB/Ssl2 N-terminal" evidence="2">
    <location>
        <begin position="610"/>
        <end position="732"/>
    </location>
</feature>
<dbReference type="OrthoDB" id="3415124at2"/>
<dbReference type="EMBL" id="FZOF01000016">
    <property type="protein sequence ID" value="SNT18924.1"/>
    <property type="molecule type" value="Genomic_DNA"/>
</dbReference>
<dbReference type="InterPro" id="IPR032830">
    <property type="entry name" value="XPB/Ssl2_N"/>
</dbReference>
<gene>
    <name evidence="3" type="ORF">SAMN05216252_11629</name>
</gene>
<protein>
    <submittedName>
        <fullName evidence="3">Helicase conserved C-terminal domain-containing protein</fullName>
    </submittedName>
</protein>
<feature type="region of interest" description="Disordered" evidence="1">
    <location>
        <begin position="387"/>
        <end position="415"/>
    </location>
</feature>